<gene>
    <name evidence="1" type="ORF">EVAR_7820_1</name>
</gene>
<dbReference type="Proteomes" id="UP000299102">
    <property type="component" value="Unassembled WGS sequence"/>
</dbReference>
<organism evidence="1 2">
    <name type="scientific">Eumeta variegata</name>
    <name type="common">Bagworm moth</name>
    <name type="synonym">Eumeta japonica</name>
    <dbReference type="NCBI Taxonomy" id="151549"/>
    <lineage>
        <taxon>Eukaryota</taxon>
        <taxon>Metazoa</taxon>
        <taxon>Ecdysozoa</taxon>
        <taxon>Arthropoda</taxon>
        <taxon>Hexapoda</taxon>
        <taxon>Insecta</taxon>
        <taxon>Pterygota</taxon>
        <taxon>Neoptera</taxon>
        <taxon>Endopterygota</taxon>
        <taxon>Lepidoptera</taxon>
        <taxon>Glossata</taxon>
        <taxon>Ditrysia</taxon>
        <taxon>Tineoidea</taxon>
        <taxon>Psychidae</taxon>
        <taxon>Oiketicinae</taxon>
        <taxon>Eumeta</taxon>
    </lineage>
</organism>
<reference evidence="1 2" key="1">
    <citation type="journal article" date="2019" name="Commun. Biol.">
        <title>The bagworm genome reveals a unique fibroin gene that provides high tensile strength.</title>
        <authorList>
            <person name="Kono N."/>
            <person name="Nakamura H."/>
            <person name="Ohtoshi R."/>
            <person name="Tomita M."/>
            <person name="Numata K."/>
            <person name="Arakawa K."/>
        </authorList>
    </citation>
    <scope>NUCLEOTIDE SEQUENCE [LARGE SCALE GENOMIC DNA]</scope>
</reference>
<protein>
    <submittedName>
        <fullName evidence="1">Uncharacterized protein</fullName>
    </submittedName>
</protein>
<evidence type="ECO:0000313" key="1">
    <source>
        <dbReference type="EMBL" id="GBP17827.1"/>
    </source>
</evidence>
<sequence>MKRFSTHCRWCGRTQSCRAPSRSDSTARPNAGSKAVWVQRSNRIAILKQPRLRAFARSSRAMNHRFIYQHEPETKCLFFVRVPSCEAAARGPYPALKGPFALRVISGREYLTSWRETRRPRPWPPPAARLLRRCSFVALAAHARRGRDVYEEAFDKFTE</sequence>
<accession>A0A4C1TUZ1</accession>
<proteinExistence type="predicted"/>
<comment type="caution">
    <text evidence="1">The sequence shown here is derived from an EMBL/GenBank/DDBJ whole genome shotgun (WGS) entry which is preliminary data.</text>
</comment>
<dbReference type="EMBL" id="BGZK01000091">
    <property type="protein sequence ID" value="GBP17827.1"/>
    <property type="molecule type" value="Genomic_DNA"/>
</dbReference>
<keyword evidence="2" id="KW-1185">Reference proteome</keyword>
<evidence type="ECO:0000313" key="2">
    <source>
        <dbReference type="Proteomes" id="UP000299102"/>
    </source>
</evidence>
<name>A0A4C1TUZ1_EUMVA</name>
<dbReference type="AlphaFoldDB" id="A0A4C1TUZ1"/>